<feature type="transmembrane region" description="Helical" evidence="12">
    <location>
        <begin position="32"/>
        <end position="48"/>
    </location>
</feature>
<feature type="domain" description="Peptidase M48" evidence="13">
    <location>
        <begin position="68"/>
        <end position="279"/>
    </location>
</feature>
<dbReference type="RefSeq" id="WP_265790782.1">
    <property type="nucleotide sequence ID" value="NZ_BAABRS010000003.1"/>
</dbReference>
<feature type="binding site" evidence="12">
    <location>
        <position position="202"/>
    </location>
    <ligand>
        <name>Zn(2+)</name>
        <dbReference type="ChEBI" id="CHEBI:29105"/>
        <note>catalytic</note>
    </ligand>
</feature>
<evidence type="ECO:0000256" key="12">
    <source>
        <dbReference type="HAMAP-Rule" id="MF_00188"/>
    </source>
</evidence>
<dbReference type="PANTHER" id="PTHR43221:SF1">
    <property type="entry name" value="PROTEASE HTPX"/>
    <property type="match status" value="1"/>
</dbReference>
<keyword evidence="5 12" id="KW-0812">Transmembrane</keyword>
<feature type="binding site" evidence="12">
    <location>
        <position position="132"/>
    </location>
    <ligand>
        <name>Zn(2+)</name>
        <dbReference type="ChEBI" id="CHEBI:29105"/>
        <note>catalytic</note>
    </ligand>
</feature>
<evidence type="ECO:0000256" key="10">
    <source>
        <dbReference type="ARBA" id="ARBA00023049"/>
    </source>
</evidence>
<evidence type="ECO:0000313" key="14">
    <source>
        <dbReference type="EMBL" id="MCW9713817.1"/>
    </source>
</evidence>
<dbReference type="InterPro" id="IPR050083">
    <property type="entry name" value="HtpX_protease"/>
</dbReference>
<feature type="transmembrane region" description="Helical" evidence="12">
    <location>
        <begin position="9"/>
        <end position="26"/>
    </location>
</feature>
<dbReference type="InterPro" id="IPR001915">
    <property type="entry name" value="Peptidase_M48"/>
</dbReference>
<evidence type="ECO:0000256" key="1">
    <source>
        <dbReference type="ARBA" id="ARBA00004651"/>
    </source>
</evidence>
<evidence type="ECO:0000256" key="4">
    <source>
        <dbReference type="ARBA" id="ARBA00022670"/>
    </source>
</evidence>
<keyword evidence="11 12" id="KW-0472">Membrane</keyword>
<dbReference type="PANTHER" id="PTHR43221">
    <property type="entry name" value="PROTEASE HTPX"/>
    <property type="match status" value="1"/>
</dbReference>
<keyword evidence="9 12" id="KW-1133">Transmembrane helix</keyword>
<keyword evidence="8 12" id="KW-0862">Zinc</keyword>
<feature type="active site" evidence="12">
    <location>
        <position position="133"/>
    </location>
</feature>
<dbReference type="HAMAP" id="MF_00188">
    <property type="entry name" value="Pept_M48_protease_HtpX"/>
    <property type="match status" value="1"/>
</dbReference>
<protein>
    <recommendedName>
        <fullName evidence="12">Protease HtpX homolog</fullName>
        <ecNumber evidence="12">3.4.24.-</ecNumber>
    </recommendedName>
</protein>
<evidence type="ECO:0000256" key="2">
    <source>
        <dbReference type="ARBA" id="ARBA00009779"/>
    </source>
</evidence>
<dbReference type="GO" id="GO:0008237">
    <property type="term" value="F:metallopeptidase activity"/>
    <property type="evidence" value="ECO:0007669"/>
    <property type="project" value="UniProtKB-KW"/>
</dbReference>
<reference evidence="14 15" key="1">
    <citation type="submission" date="2021-11" db="EMBL/GenBank/DDBJ databases">
        <title>Aliifidinibius sp. nov., a new bacterium isolated from saline soil.</title>
        <authorList>
            <person name="Galisteo C."/>
            <person name="De La Haba R."/>
            <person name="Sanchez-Porro C."/>
            <person name="Ventosa A."/>
        </authorList>
    </citation>
    <scope>NUCLEOTIDE SEQUENCE [LARGE SCALE GENOMIC DNA]</scope>
    <source>
        <strain evidence="14 15">KACC 190600</strain>
    </source>
</reference>
<keyword evidence="10 12" id="KW-0482">Metalloprotease</keyword>
<organism evidence="14 15">
    <name type="scientific">Fodinibius salicampi</name>
    <dbReference type="NCBI Taxonomy" id="1920655"/>
    <lineage>
        <taxon>Bacteria</taxon>
        <taxon>Pseudomonadati</taxon>
        <taxon>Balneolota</taxon>
        <taxon>Balneolia</taxon>
        <taxon>Balneolales</taxon>
        <taxon>Balneolaceae</taxon>
        <taxon>Fodinibius</taxon>
    </lineage>
</organism>
<comment type="subcellular location">
    <subcellularLocation>
        <location evidence="1 12">Cell membrane</location>
        <topology evidence="1 12">Multi-pass membrane protein</topology>
    </subcellularLocation>
</comment>
<proteinExistence type="inferred from homology"/>
<comment type="cofactor">
    <cofactor evidence="12">
        <name>Zn(2+)</name>
        <dbReference type="ChEBI" id="CHEBI:29105"/>
    </cofactor>
    <text evidence="12">Binds 1 zinc ion per subunit.</text>
</comment>
<dbReference type="Pfam" id="PF01435">
    <property type="entry name" value="Peptidase_M48"/>
    <property type="match status" value="1"/>
</dbReference>
<accession>A0ABT3Q136</accession>
<feature type="transmembrane region" description="Helical" evidence="12">
    <location>
        <begin position="142"/>
        <end position="165"/>
    </location>
</feature>
<evidence type="ECO:0000256" key="7">
    <source>
        <dbReference type="ARBA" id="ARBA00022801"/>
    </source>
</evidence>
<evidence type="ECO:0000259" key="13">
    <source>
        <dbReference type="Pfam" id="PF01435"/>
    </source>
</evidence>
<dbReference type="InterPro" id="IPR022919">
    <property type="entry name" value="Pept_M48_protease_HtpX"/>
</dbReference>
<keyword evidence="7 12" id="KW-0378">Hydrolase</keyword>
<dbReference type="EC" id="3.4.24.-" evidence="12"/>
<sequence length="288" mass="32039">MNRNGLRTVFLMTLAAVLFMLVGQVLGGSTGLIIAFVFAMGMNFFSYWKSDKMVLRMYDAQPVDQQSHPELYGMVEELTRRAEIPMPKLYIIPQQQPNAFATGRNPENAAVAFTEGILQALDKDELRGVTAHELAHIKNRDILTQTIVTTVVSALSMLAQFAYFIPMGGNDRGANPLVALIVLITAPIAAMMLQSAISRTREYEADREGAEISGAPHHLASALQRIQKAAEEVPMRVSESAMRSTSHMFPVNPFNGGRFMSLFSTHPDTEDRVKRLMHMEKTGQYLFD</sequence>
<dbReference type="EMBL" id="JAJNDC010000003">
    <property type="protein sequence ID" value="MCW9713817.1"/>
    <property type="molecule type" value="Genomic_DNA"/>
</dbReference>
<comment type="similarity">
    <text evidence="2 12">Belongs to the peptidase M48B family.</text>
</comment>
<evidence type="ECO:0000313" key="15">
    <source>
        <dbReference type="Proteomes" id="UP001207337"/>
    </source>
</evidence>
<keyword evidence="6 12" id="KW-0479">Metal-binding</keyword>
<keyword evidence="15" id="KW-1185">Reference proteome</keyword>
<dbReference type="NCBIfam" id="NF002826">
    <property type="entry name" value="PRK03001.1"/>
    <property type="match status" value="1"/>
</dbReference>
<dbReference type="Proteomes" id="UP001207337">
    <property type="component" value="Unassembled WGS sequence"/>
</dbReference>
<dbReference type="Gene3D" id="3.30.2010.10">
    <property type="entry name" value="Metalloproteases ('zincins'), catalytic domain"/>
    <property type="match status" value="1"/>
</dbReference>
<keyword evidence="3 12" id="KW-1003">Cell membrane</keyword>
<comment type="caution">
    <text evidence="14">The sequence shown here is derived from an EMBL/GenBank/DDBJ whole genome shotgun (WGS) entry which is preliminary data.</text>
</comment>
<evidence type="ECO:0000256" key="5">
    <source>
        <dbReference type="ARBA" id="ARBA00022692"/>
    </source>
</evidence>
<evidence type="ECO:0000256" key="9">
    <source>
        <dbReference type="ARBA" id="ARBA00022989"/>
    </source>
</evidence>
<gene>
    <name evidence="12 14" type="primary">htpX</name>
    <name evidence="14" type="ORF">LQ318_12970</name>
</gene>
<evidence type="ECO:0000256" key="3">
    <source>
        <dbReference type="ARBA" id="ARBA00022475"/>
    </source>
</evidence>
<evidence type="ECO:0000256" key="8">
    <source>
        <dbReference type="ARBA" id="ARBA00022833"/>
    </source>
</evidence>
<evidence type="ECO:0000256" key="6">
    <source>
        <dbReference type="ARBA" id="ARBA00022723"/>
    </source>
</evidence>
<name>A0ABT3Q136_9BACT</name>
<evidence type="ECO:0000256" key="11">
    <source>
        <dbReference type="ARBA" id="ARBA00023136"/>
    </source>
</evidence>
<dbReference type="CDD" id="cd07336">
    <property type="entry name" value="M48B_HtpX_like"/>
    <property type="match status" value="1"/>
</dbReference>
<keyword evidence="4 12" id="KW-0645">Protease</keyword>
<feature type="transmembrane region" description="Helical" evidence="12">
    <location>
        <begin position="177"/>
        <end position="197"/>
    </location>
</feature>
<feature type="binding site" evidence="12">
    <location>
        <position position="136"/>
    </location>
    <ligand>
        <name>Zn(2+)</name>
        <dbReference type="ChEBI" id="CHEBI:29105"/>
        <note>catalytic</note>
    </ligand>
</feature>